<gene>
    <name evidence="1" type="ORF">Mettu_0728</name>
</gene>
<reference evidence="1 2" key="1">
    <citation type="submission" date="2011-06" db="EMBL/GenBank/DDBJ databases">
        <title>Genomic sequence of Methylobacter tundripaludum SV96.</title>
        <authorList>
            <consortium name="US DOE Joint Genome Institute"/>
            <person name="Lucas S."/>
            <person name="Han J."/>
            <person name="Lapidus A."/>
            <person name="Cheng J.-F."/>
            <person name="Goodwin L."/>
            <person name="Pitluck S."/>
            <person name="Held B."/>
            <person name="Detter J.C."/>
            <person name="Han C."/>
            <person name="Tapia R."/>
            <person name="Land M."/>
            <person name="Hauser L."/>
            <person name="Kyrpides N."/>
            <person name="Ivanova N."/>
            <person name="Ovchinnikova G."/>
            <person name="Pagani I."/>
            <person name="Klotz M.G."/>
            <person name="Dispirito A.A."/>
            <person name="Murrell J.C."/>
            <person name="Dunfield P."/>
            <person name="Kalyuzhnaya M.G."/>
            <person name="Svenning M."/>
            <person name="Trotsenko Y.A."/>
            <person name="Stein L.Y."/>
            <person name="Woyke T."/>
        </authorList>
    </citation>
    <scope>NUCLEOTIDE SEQUENCE [LARGE SCALE GENOMIC DNA]</scope>
    <source>
        <strain evidence="2">ATCC BAA-1195 / DSM 17260 / SV96</strain>
    </source>
</reference>
<evidence type="ECO:0000313" key="1">
    <source>
        <dbReference type="EMBL" id="EGW21935.1"/>
    </source>
</evidence>
<dbReference type="EMBL" id="JH109152">
    <property type="protein sequence ID" value="EGW21935.1"/>
    <property type="molecule type" value="Genomic_DNA"/>
</dbReference>
<organism evidence="1 2">
    <name type="scientific">Methylobacter tundripaludum (strain ATCC BAA-1195 / DSM 17260 / SV96)</name>
    <dbReference type="NCBI Taxonomy" id="697282"/>
    <lineage>
        <taxon>Bacteria</taxon>
        <taxon>Pseudomonadati</taxon>
        <taxon>Pseudomonadota</taxon>
        <taxon>Gammaproteobacteria</taxon>
        <taxon>Methylococcales</taxon>
        <taxon>Methylococcaceae</taxon>
        <taxon>Methylobacter</taxon>
    </lineage>
</organism>
<dbReference type="eggNOG" id="ENOG5033MPV">
    <property type="taxonomic scope" value="Bacteria"/>
</dbReference>
<dbReference type="AlphaFoldDB" id="G3IWJ6"/>
<dbReference type="Proteomes" id="UP000004664">
    <property type="component" value="Unassembled WGS sequence"/>
</dbReference>
<proteinExistence type="predicted"/>
<sequence>MTDQTAKKTLFEYVKDQETWFYWYHNPKRINSLNKDKENWKDVPFLTVKKDGVIHKHLNDFFEATLDEVRLKKANAFSRYALWISGNHTLAYFREAASKREVAADIDYDMQRDHAVHTLYNYILGWYIFDTSEKFQDKFKQYLINQQKTIYGNEYVTTHDFFTLTEKEHEFYENEAPDEFGKIGEKDESIALANEFGDVWSITSLLHDVGYIFEGTISSASPEVENVRVIRGAKVVHDYFNHYFWEHFRVDYRAAQNIANLLDVSVPDFKNSQSLASLGDRLCDIGGCENIRKKLMERDGFKALNNEAIKNQYGLNREAFSIWNMYYETYKKNSTTTMQTILKIVKEEYYDAMSKGSNQGFKNLNHGVCSGLIVLQALTFYHEFVWGFDLLNWEKFEYKQNKEKNHINCVSKQIYDDTQRQIIEQYVPIEMSIRDGLSPERWFNKVLWATASIAIHDVIQQKYYEKSCKKYSKNGYPKISLDDDPLAFLGVLVDVLQEWDRYTISGELAFSEKTELLQSTDVDIDIVDSKSDKINFYYPLKKGDDEKDFSKDIKEVLNRCLAEWDSLIGIGVILLCPYCGEPFLDKSRHKLLETSAQYEGKAKCECEYKIKIESGKVTVTR</sequence>
<dbReference type="OrthoDB" id="89777at2"/>
<name>G3IWJ6_METTV</name>
<dbReference type="RefSeq" id="WP_006889910.1">
    <property type="nucleotide sequence ID" value="NZ_JH109152.1"/>
</dbReference>
<keyword evidence="2" id="KW-1185">Reference proteome</keyword>
<accession>G3IWJ6</accession>
<evidence type="ECO:0000313" key="2">
    <source>
        <dbReference type="Proteomes" id="UP000004664"/>
    </source>
</evidence>
<dbReference type="HOGENOM" id="CLU_439930_0_0_6"/>
<protein>
    <submittedName>
        <fullName evidence="1">Uncharacterized protein</fullName>
    </submittedName>
</protein>